<accession>A0A4Q6XT22</accession>
<dbReference type="InterPro" id="IPR043744">
    <property type="entry name" value="DUF5689"/>
</dbReference>
<dbReference type="RefSeq" id="WP_130141837.1">
    <property type="nucleotide sequence ID" value="NZ_SGIT01000002.1"/>
</dbReference>
<reference evidence="3 4" key="1">
    <citation type="submission" date="2019-02" db="EMBL/GenBank/DDBJ databases">
        <authorList>
            <person name="Li Y."/>
        </authorList>
    </citation>
    <scope>NUCLEOTIDE SEQUENCE [LARGE SCALE GENOMIC DNA]</scope>
    <source>
        <strain evidence="3 4">30C10-4-7</strain>
    </source>
</reference>
<gene>
    <name evidence="3" type="ORF">EWE74_12350</name>
</gene>
<dbReference type="OrthoDB" id="1111074at2"/>
<sequence length="417" mass="45687">MKKKILNALSYIAISSSLLAIGCIKEDTNYAIGENNPETSLYVVRNIFQGSDVTLNADLLTNAMYTKGVVVSDYTGKNLPANHIAVQNVWRNQQRGILIEVDDVAKYNFGDSIRINLNGAKLSTQTGSLTLKGIKQSDITIINTGNTVVSRPVAISVLQNKFGDYESTFIDITADLEVEPAPGTPIRGTKTLMDQDSLKIDLYTSDQASFADEVVAPSATFRGIAYSDGEKRQLRLQNYAGMAYPSGKIYPGWPETFETNNNKDGYANANRLLKTGTWYFQQSLLGVTAGRDRIVSGDTAVRFQQGLSTDALLQMNFDVPDGASKVTLWYGSYYTDNSCTFTLESSTDGGINWQQIGDPITDAHRTSESLNSKQAVFLMDIEGPVRFRINKKGIGANTNSNPNGRLGMDDISIFKGY</sequence>
<feature type="domain" description="DUF5689" evidence="2">
    <location>
        <begin position="55"/>
        <end position="238"/>
    </location>
</feature>
<organism evidence="3 4">
    <name type="scientific">Sphingobacterium corticibacterium</name>
    <dbReference type="NCBI Taxonomy" id="2484746"/>
    <lineage>
        <taxon>Bacteria</taxon>
        <taxon>Pseudomonadati</taxon>
        <taxon>Bacteroidota</taxon>
        <taxon>Sphingobacteriia</taxon>
        <taxon>Sphingobacteriales</taxon>
        <taxon>Sphingobacteriaceae</taxon>
        <taxon>Sphingobacterium</taxon>
    </lineage>
</organism>
<dbReference type="EMBL" id="SGIT01000002">
    <property type="protein sequence ID" value="RZF59919.1"/>
    <property type="molecule type" value="Genomic_DNA"/>
</dbReference>
<keyword evidence="4" id="KW-1185">Reference proteome</keyword>
<dbReference type="PROSITE" id="PS51257">
    <property type="entry name" value="PROKAR_LIPOPROTEIN"/>
    <property type="match status" value="1"/>
</dbReference>
<evidence type="ECO:0000259" key="2">
    <source>
        <dbReference type="Pfam" id="PF18942"/>
    </source>
</evidence>
<evidence type="ECO:0000256" key="1">
    <source>
        <dbReference type="SAM" id="SignalP"/>
    </source>
</evidence>
<feature type="signal peptide" evidence="1">
    <location>
        <begin position="1"/>
        <end position="20"/>
    </location>
</feature>
<comment type="caution">
    <text evidence="3">The sequence shown here is derived from an EMBL/GenBank/DDBJ whole genome shotgun (WGS) entry which is preliminary data.</text>
</comment>
<dbReference type="Proteomes" id="UP000292855">
    <property type="component" value="Unassembled WGS sequence"/>
</dbReference>
<protein>
    <recommendedName>
        <fullName evidence="2">DUF5689 domain-containing protein</fullName>
    </recommendedName>
</protein>
<feature type="chain" id="PRO_5020984223" description="DUF5689 domain-containing protein" evidence="1">
    <location>
        <begin position="21"/>
        <end position="417"/>
    </location>
</feature>
<keyword evidence="1" id="KW-0732">Signal</keyword>
<evidence type="ECO:0000313" key="4">
    <source>
        <dbReference type="Proteomes" id="UP000292855"/>
    </source>
</evidence>
<dbReference type="Pfam" id="PF18942">
    <property type="entry name" value="DUF5689"/>
    <property type="match status" value="1"/>
</dbReference>
<dbReference type="AlphaFoldDB" id="A0A4Q6XT22"/>
<evidence type="ECO:0000313" key="3">
    <source>
        <dbReference type="EMBL" id="RZF59919.1"/>
    </source>
</evidence>
<name>A0A4Q6XT22_9SPHI</name>
<proteinExistence type="predicted"/>